<name>A0A931I857_9NOCA</name>
<evidence type="ECO:0000313" key="7">
    <source>
        <dbReference type="Proteomes" id="UP000655751"/>
    </source>
</evidence>
<organism evidence="6 7">
    <name type="scientific">Nocardia bovistercoris</name>
    <dbReference type="NCBI Taxonomy" id="2785916"/>
    <lineage>
        <taxon>Bacteria</taxon>
        <taxon>Bacillati</taxon>
        <taxon>Actinomycetota</taxon>
        <taxon>Actinomycetes</taxon>
        <taxon>Mycobacteriales</taxon>
        <taxon>Nocardiaceae</taxon>
        <taxon>Nocardia</taxon>
    </lineage>
</organism>
<dbReference type="Gene3D" id="1.10.357.10">
    <property type="entry name" value="Tetracycline Repressor, domain 2"/>
    <property type="match status" value="1"/>
</dbReference>
<dbReference type="Proteomes" id="UP000655751">
    <property type="component" value="Unassembled WGS sequence"/>
</dbReference>
<evidence type="ECO:0000256" key="3">
    <source>
        <dbReference type="ARBA" id="ARBA00023163"/>
    </source>
</evidence>
<keyword evidence="3" id="KW-0804">Transcription</keyword>
<keyword evidence="2 4" id="KW-0238">DNA-binding</keyword>
<dbReference type="PRINTS" id="PR00455">
    <property type="entry name" value="HTHTETR"/>
</dbReference>
<dbReference type="PANTHER" id="PTHR30055:SF234">
    <property type="entry name" value="HTH-TYPE TRANSCRIPTIONAL REGULATOR BETI"/>
    <property type="match status" value="1"/>
</dbReference>
<feature type="DNA-binding region" description="H-T-H motif" evidence="4">
    <location>
        <begin position="43"/>
        <end position="62"/>
    </location>
</feature>
<dbReference type="InterPro" id="IPR036271">
    <property type="entry name" value="Tet_transcr_reg_TetR-rel_C_sf"/>
</dbReference>
<evidence type="ECO:0000256" key="4">
    <source>
        <dbReference type="PROSITE-ProRule" id="PRU00335"/>
    </source>
</evidence>
<dbReference type="EMBL" id="JADMLG010000002">
    <property type="protein sequence ID" value="MBH0775635.1"/>
    <property type="molecule type" value="Genomic_DNA"/>
</dbReference>
<evidence type="ECO:0000256" key="2">
    <source>
        <dbReference type="ARBA" id="ARBA00023125"/>
    </source>
</evidence>
<dbReference type="SUPFAM" id="SSF46689">
    <property type="entry name" value="Homeodomain-like"/>
    <property type="match status" value="1"/>
</dbReference>
<dbReference type="InterPro" id="IPR009057">
    <property type="entry name" value="Homeodomain-like_sf"/>
</dbReference>
<dbReference type="PROSITE" id="PS50977">
    <property type="entry name" value="HTH_TETR_2"/>
    <property type="match status" value="1"/>
</dbReference>
<keyword evidence="7" id="KW-1185">Reference proteome</keyword>
<evidence type="ECO:0000256" key="1">
    <source>
        <dbReference type="ARBA" id="ARBA00023015"/>
    </source>
</evidence>
<dbReference type="SUPFAM" id="SSF48498">
    <property type="entry name" value="Tetracyclin repressor-like, C-terminal domain"/>
    <property type="match status" value="1"/>
</dbReference>
<dbReference type="PANTHER" id="PTHR30055">
    <property type="entry name" value="HTH-TYPE TRANSCRIPTIONAL REGULATOR RUTR"/>
    <property type="match status" value="1"/>
</dbReference>
<reference evidence="6" key="1">
    <citation type="submission" date="2020-11" db="EMBL/GenBank/DDBJ databases">
        <title>Nocardia NEAU-351.nov., a novel actinomycete isolated from the cow dung.</title>
        <authorList>
            <person name="Zhang X."/>
        </authorList>
    </citation>
    <scope>NUCLEOTIDE SEQUENCE</scope>
    <source>
        <strain evidence="6">NEAU-351</strain>
    </source>
</reference>
<dbReference type="InterPro" id="IPR001647">
    <property type="entry name" value="HTH_TetR"/>
</dbReference>
<sequence>MPNPAGSDRAGRTLRDEQKSRTRAALIDSARAMFGRQGYAAVRVDDIAAAVGCSRATFYLHFSGKPEVLRALADRTVVPKVLELCADLDRVLATDSRDEFAGWVARTVSWFDDFKDLLPAWNEAMALDPGFREIAHEGVRALPDAMPTYLRRRPPQDRAEARLRLELFVAQLERFFTRWAVPGVVEVSPERAVEVLTDIWHPALRMRS</sequence>
<accession>A0A931I857</accession>
<dbReference type="GO" id="GO:0000976">
    <property type="term" value="F:transcription cis-regulatory region binding"/>
    <property type="evidence" value="ECO:0007669"/>
    <property type="project" value="TreeGrafter"/>
</dbReference>
<dbReference type="Gene3D" id="1.10.10.60">
    <property type="entry name" value="Homeodomain-like"/>
    <property type="match status" value="1"/>
</dbReference>
<dbReference type="GO" id="GO:0003700">
    <property type="term" value="F:DNA-binding transcription factor activity"/>
    <property type="evidence" value="ECO:0007669"/>
    <property type="project" value="TreeGrafter"/>
</dbReference>
<evidence type="ECO:0000259" key="5">
    <source>
        <dbReference type="PROSITE" id="PS50977"/>
    </source>
</evidence>
<dbReference type="Pfam" id="PF00440">
    <property type="entry name" value="TetR_N"/>
    <property type="match status" value="1"/>
</dbReference>
<keyword evidence="1" id="KW-0805">Transcription regulation</keyword>
<gene>
    <name evidence="6" type="ORF">IT779_04945</name>
</gene>
<proteinExistence type="predicted"/>
<evidence type="ECO:0000313" key="6">
    <source>
        <dbReference type="EMBL" id="MBH0775635.1"/>
    </source>
</evidence>
<protein>
    <submittedName>
        <fullName evidence="6">TetR/AcrR family transcriptional regulator</fullName>
    </submittedName>
</protein>
<dbReference type="AlphaFoldDB" id="A0A931I857"/>
<comment type="caution">
    <text evidence="6">The sequence shown here is derived from an EMBL/GenBank/DDBJ whole genome shotgun (WGS) entry which is preliminary data.</text>
</comment>
<dbReference type="InterPro" id="IPR050109">
    <property type="entry name" value="HTH-type_TetR-like_transc_reg"/>
</dbReference>
<feature type="domain" description="HTH tetR-type" evidence="5">
    <location>
        <begin position="20"/>
        <end position="80"/>
    </location>
</feature>
<dbReference type="RefSeq" id="WP_196147983.1">
    <property type="nucleotide sequence ID" value="NZ_JADMLG010000002.1"/>
</dbReference>